<sequence>MMPDSLDEMPPAPLAKATTRAAAAAMAEAESSPAVAVASEASLESAPTTSRAREHFANRDADWFDEGDYDDDDYPPPSSVPRDGDWFDEGDYDDDDYPPPSSVPFIHIPKTGGTSIEDTFHSRGIKAGRFAFDEDDKFLPYSTMSVPCSKWHEPPRSYVNGSFCVLRDPYTRMVSEFNYEKRQMGASHTSCTCSDFDKWIHQMYTELKTNPWAHDCHFVPQTTYTSKCDNILIYQQDVNTFLWAYYDITKNQRTVSNASPHCLHDHEEDDLCKTTKKFILEEWYRSDHELFLNMTN</sequence>
<keyword evidence="3" id="KW-1185">Reference proteome</keyword>
<feature type="compositionally biased region" description="Basic and acidic residues" evidence="1">
    <location>
        <begin position="51"/>
        <end position="62"/>
    </location>
</feature>
<protein>
    <recommendedName>
        <fullName evidence="4">Sulfotransferase</fullName>
    </recommendedName>
</protein>
<feature type="compositionally biased region" description="Acidic residues" evidence="1">
    <location>
        <begin position="63"/>
        <end position="74"/>
    </location>
</feature>
<name>A0A830HYG7_9CHLO</name>
<gene>
    <name evidence="2" type="ORF">PPROV_001035300</name>
</gene>
<feature type="compositionally biased region" description="Low complexity" evidence="1">
    <location>
        <begin position="14"/>
        <end position="47"/>
    </location>
</feature>
<dbReference type="OrthoDB" id="498243at2759"/>
<proteinExistence type="predicted"/>
<organism evidence="2 3">
    <name type="scientific">Pycnococcus provasolii</name>
    <dbReference type="NCBI Taxonomy" id="41880"/>
    <lineage>
        <taxon>Eukaryota</taxon>
        <taxon>Viridiplantae</taxon>
        <taxon>Chlorophyta</taxon>
        <taxon>Pseudoscourfieldiophyceae</taxon>
        <taxon>Pseudoscourfieldiales</taxon>
        <taxon>Pycnococcaceae</taxon>
        <taxon>Pycnococcus</taxon>
    </lineage>
</organism>
<dbReference type="EMBL" id="BNJQ01000035">
    <property type="protein sequence ID" value="GHP11625.1"/>
    <property type="molecule type" value="Genomic_DNA"/>
</dbReference>
<feature type="region of interest" description="Disordered" evidence="1">
    <location>
        <begin position="1"/>
        <end position="93"/>
    </location>
</feature>
<dbReference type="InterPro" id="IPR027417">
    <property type="entry name" value="P-loop_NTPase"/>
</dbReference>
<dbReference type="Proteomes" id="UP000660262">
    <property type="component" value="Unassembled WGS sequence"/>
</dbReference>
<evidence type="ECO:0000313" key="3">
    <source>
        <dbReference type="Proteomes" id="UP000660262"/>
    </source>
</evidence>
<accession>A0A830HYG7</accession>
<dbReference type="Gene3D" id="3.40.50.300">
    <property type="entry name" value="P-loop containing nucleotide triphosphate hydrolases"/>
    <property type="match status" value="1"/>
</dbReference>
<comment type="caution">
    <text evidence="2">The sequence shown here is derived from an EMBL/GenBank/DDBJ whole genome shotgun (WGS) entry which is preliminary data.</text>
</comment>
<evidence type="ECO:0000256" key="1">
    <source>
        <dbReference type="SAM" id="MobiDB-lite"/>
    </source>
</evidence>
<evidence type="ECO:0000313" key="2">
    <source>
        <dbReference type="EMBL" id="GHP11625.1"/>
    </source>
</evidence>
<evidence type="ECO:0008006" key="4">
    <source>
        <dbReference type="Google" id="ProtNLM"/>
    </source>
</evidence>
<reference evidence="2" key="1">
    <citation type="submission" date="2020-10" db="EMBL/GenBank/DDBJ databases">
        <title>Unveiling of a novel bifunctional photoreceptor, Dualchrome1, isolated from a cosmopolitan green alga.</title>
        <authorList>
            <person name="Suzuki S."/>
            <person name="Kawachi M."/>
        </authorList>
    </citation>
    <scope>NUCLEOTIDE SEQUENCE</scope>
    <source>
        <strain evidence="2">NIES 2893</strain>
    </source>
</reference>
<dbReference type="AlphaFoldDB" id="A0A830HYG7"/>